<gene>
    <name evidence="2" type="ORF">AB852_17765</name>
</gene>
<protein>
    <submittedName>
        <fullName evidence="2">Uncharacterized protein</fullName>
    </submittedName>
</protein>
<organism evidence="2 3">
    <name type="scientific">Streptomyces uncialis</name>
    <dbReference type="NCBI Taxonomy" id="1048205"/>
    <lineage>
        <taxon>Bacteria</taxon>
        <taxon>Bacillati</taxon>
        <taxon>Actinomycetota</taxon>
        <taxon>Actinomycetes</taxon>
        <taxon>Kitasatosporales</taxon>
        <taxon>Streptomycetaceae</taxon>
        <taxon>Streptomyces</taxon>
    </lineage>
</organism>
<dbReference type="STRING" id="1048205.AB852_17765"/>
<reference evidence="2 3" key="1">
    <citation type="submission" date="2015-06" db="EMBL/GenBank/DDBJ databases">
        <title>Cloning and characterization of the uncialamcin biosynthetic gene cluster.</title>
        <authorList>
            <person name="Yan X."/>
            <person name="Huang T."/>
            <person name="Ge H."/>
            <person name="Shen B."/>
        </authorList>
    </citation>
    <scope>NUCLEOTIDE SEQUENCE [LARGE SCALE GENOMIC DNA]</scope>
    <source>
        <strain evidence="2 3">DCA2648</strain>
    </source>
</reference>
<dbReference type="AlphaFoldDB" id="A0A1Q4V672"/>
<keyword evidence="3" id="KW-1185">Reference proteome</keyword>
<dbReference type="Proteomes" id="UP000186455">
    <property type="component" value="Unassembled WGS sequence"/>
</dbReference>
<evidence type="ECO:0000256" key="1">
    <source>
        <dbReference type="SAM" id="MobiDB-lite"/>
    </source>
</evidence>
<proteinExistence type="predicted"/>
<name>A0A1Q4V672_9ACTN</name>
<accession>A0A1Q4V672</accession>
<evidence type="ECO:0000313" key="3">
    <source>
        <dbReference type="Proteomes" id="UP000186455"/>
    </source>
</evidence>
<comment type="caution">
    <text evidence="2">The sequence shown here is derived from an EMBL/GenBank/DDBJ whole genome shotgun (WGS) entry which is preliminary data.</text>
</comment>
<evidence type="ECO:0000313" key="2">
    <source>
        <dbReference type="EMBL" id="OKH93372.1"/>
    </source>
</evidence>
<sequence length="68" mass="7048">MTGPGGVRARCPGTRGHRTPRDQDTEGLGDPGTGRPRASAHQETRGPRRPADTRGPGAAGDRGACIEM</sequence>
<feature type="compositionally biased region" description="Basic and acidic residues" evidence="1">
    <location>
        <begin position="40"/>
        <end position="52"/>
    </location>
</feature>
<dbReference type="EMBL" id="LFBV01000004">
    <property type="protein sequence ID" value="OKH93372.1"/>
    <property type="molecule type" value="Genomic_DNA"/>
</dbReference>
<feature type="region of interest" description="Disordered" evidence="1">
    <location>
        <begin position="1"/>
        <end position="68"/>
    </location>
</feature>